<organism evidence="2">
    <name type="scientific">Hexamita inflata</name>
    <dbReference type="NCBI Taxonomy" id="28002"/>
    <lineage>
        <taxon>Eukaryota</taxon>
        <taxon>Metamonada</taxon>
        <taxon>Diplomonadida</taxon>
        <taxon>Hexamitidae</taxon>
        <taxon>Hexamitinae</taxon>
        <taxon>Hexamita</taxon>
    </lineage>
</organism>
<keyword evidence="1" id="KW-0812">Transmembrane</keyword>
<dbReference type="AlphaFoldDB" id="A0AA86QHV3"/>
<keyword evidence="1" id="KW-1133">Transmembrane helix</keyword>
<dbReference type="EMBL" id="CATOUU010000906">
    <property type="protein sequence ID" value="CAI9958568.1"/>
    <property type="molecule type" value="Genomic_DNA"/>
</dbReference>
<protein>
    <submittedName>
        <fullName evidence="3">Hypothetical_protein</fullName>
    </submittedName>
</protein>
<name>A0AA86QHV3_9EUKA</name>
<evidence type="ECO:0000256" key="1">
    <source>
        <dbReference type="SAM" id="Phobius"/>
    </source>
</evidence>
<keyword evidence="1" id="KW-0472">Membrane</keyword>
<evidence type="ECO:0000313" key="4">
    <source>
        <dbReference type="Proteomes" id="UP001642409"/>
    </source>
</evidence>
<reference evidence="2" key="1">
    <citation type="submission" date="2023-06" db="EMBL/GenBank/DDBJ databases">
        <authorList>
            <person name="Kurt Z."/>
        </authorList>
    </citation>
    <scope>NUCLEOTIDE SEQUENCE</scope>
</reference>
<sequence>MKSVCAVSMKQEKMSLQVDDTVPKPGYTLLGRRRMDNTAFQYMINWVFNNVRDTPIPEICELCKKPNKEHEQDCIYVTYIYIYIQLHYAVYLIQLRIFITWCIRLILIVKGNQKIPKQHFYEGEKKILKLFYFNISKGMQTSVRVK</sequence>
<proteinExistence type="predicted"/>
<feature type="transmembrane region" description="Helical" evidence="1">
    <location>
        <begin position="88"/>
        <end position="109"/>
    </location>
</feature>
<accession>A0AA86QHV3</accession>
<dbReference type="Proteomes" id="UP001642409">
    <property type="component" value="Unassembled WGS sequence"/>
</dbReference>
<reference evidence="3 4" key="2">
    <citation type="submission" date="2024-07" db="EMBL/GenBank/DDBJ databases">
        <authorList>
            <person name="Akdeniz Z."/>
        </authorList>
    </citation>
    <scope>NUCLEOTIDE SEQUENCE [LARGE SCALE GENOMIC DNA]</scope>
</reference>
<evidence type="ECO:0000313" key="2">
    <source>
        <dbReference type="EMBL" id="CAI9958568.1"/>
    </source>
</evidence>
<dbReference type="EMBL" id="CAXDID020000061">
    <property type="protein sequence ID" value="CAL6010459.1"/>
    <property type="molecule type" value="Genomic_DNA"/>
</dbReference>
<gene>
    <name evidence="3" type="ORF">HINF_LOCUS22097</name>
    <name evidence="2" type="ORF">HINF_LOCUS46213</name>
</gene>
<keyword evidence="4" id="KW-1185">Reference proteome</keyword>
<comment type="caution">
    <text evidence="2">The sequence shown here is derived from an EMBL/GenBank/DDBJ whole genome shotgun (WGS) entry which is preliminary data.</text>
</comment>
<evidence type="ECO:0000313" key="3">
    <source>
        <dbReference type="EMBL" id="CAL6010459.1"/>
    </source>
</evidence>